<feature type="transmembrane region" description="Helical" evidence="13">
    <location>
        <begin position="135"/>
        <end position="155"/>
    </location>
</feature>
<evidence type="ECO:0000256" key="1">
    <source>
        <dbReference type="ARBA" id="ARBA00004477"/>
    </source>
</evidence>
<feature type="transmembrane region" description="Helical" evidence="13">
    <location>
        <begin position="460"/>
        <end position="480"/>
    </location>
</feature>
<protein>
    <recommendedName>
        <fullName evidence="10">O-acyltransferase</fullName>
    </recommendedName>
</protein>
<keyword evidence="3 10" id="KW-0808">Transferase</keyword>
<dbReference type="AlphaFoldDB" id="A0AAF0F632"/>
<gene>
    <name evidence="14" type="primary">ARE2</name>
    <name evidence="14" type="ORF">MJAP1_004271</name>
</gene>
<sequence length="617" mass="70573">MEERGAPRIVAPKATREHTPLPEIRATDAEGHAREPATGHSLPVRDVPSEKSRKSPLARVGRQGKKMLRKVTHVPRLSLLDRTNTSSAQDPFRGFYILFWIFTALLVLNAFMASFQSTGQVLSMTFATLMSRDAGILAVSDGVLVLSTFLSVAFIKVLHRFRLPYAGGIYALQLLWYVGLLYGVIEWIQVREWPWVQSGFFVLHSLVMIMKVHSYLSVNGIMSDTFIKMTRLEKELDKKLTELYQCDIDQAWKRAVAATGVRPTATLAAVLDDNTPTEDPFGVWASRTMQASSSMVRAQAVLPKLHSYLPRAMSPMPEHRRLVGALDSDTLSDHPKKEEVKLEDCDLRDPHPFAWHPDATVRDLAMQIGHQREKLYAEPDGIQDLGPMWPANVTVANFWDFQLVPTLVYQLQYPRTERVRPLYVLERILATFGTFLVVYVIMVNWIMPVTLTPVTNLLEVFVRLAMPMMLCYLLIFYLMFECVCNGFAELTRFADREFYQDWWNSASMDEFARKWNRPVHHFLLQHVYVSMIFNWGLSKHTASLVTFFLSSVLHELVMIIVSGKLRGYLFFAQMSQYPLILLAQTPLIKNNRSLGNLIFWVGLMIGFPLLNIAYLVY</sequence>
<keyword evidence="5 10" id="KW-0256">Endoplasmic reticulum</keyword>
<dbReference type="GO" id="GO:0008204">
    <property type="term" value="P:ergosterol metabolic process"/>
    <property type="evidence" value="ECO:0007669"/>
    <property type="project" value="TreeGrafter"/>
</dbReference>
<name>A0AAF0F632_9BASI</name>
<dbReference type="GeneID" id="85227922"/>
<feature type="transmembrane region" description="Helical" evidence="13">
    <location>
        <begin position="428"/>
        <end position="448"/>
    </location>
</feature>
<keyword evidence="7 10" id="KW-0472">Membrane</keyword>
<proteinExistence type="inferred from homology"/>
<dbReference type="GO" id="GO:0005789">
    <property type="term" value="C:endoplasmic reticulum membrane"/>
    <property type="evidence" value="ECO:0007669"/>
    <property type="project" value="UniProtKB-SubCell"/>
</dbReference>
<feature type="transmembrane region" description="Helical" evidence="13">
    <location>
        <begin position="167"/>
        <end position="188"/>
    </location>
</feature>
<keyword evidence="4 13" id="KW-0812">Transmembrane</keyword>
<evidence type="ECO:0000256" key="11">
    <source>
        <dbReference type="PIRSR" id="PIRSR000439-1"/>
    </source>
</evidence>
<dbReference type="PIRSF" id="PIRSF000439">
    <property type="entry name" value="Oat_ACAT_DAG_ARE"/>
    <property type="match status" value="1"/>
</dbReference>
<evidence type="ECO:0000256" key="2">
    <source>
        <dbReference type="ARBA" id="ARBA00009010"/>
    </source>
</evidence>
<evidence type="ECO:0000256" key="4">
    <source>
        <dbReference type="ARBA" id="ARBA00022692"/>
    </source>
</evidence>
<comment type="function">
    <text evidence="9">Sterol O-acyltransferase that catalyzes the formation of stery esters.</text>
</comment>
<feature type="transmembrane region" description="Helical" evidence="13">
    <location>
        <begin position="597"/>
        <end position="616"/>
    </location>
</feature>
<evidence type="ECO:0000256" key="9">
    <source>
        <dbReference type="ARBA" id="ARBA00023568"/>
    </source>
</evidence>
<dbReference type="Pfam" id="PF03062">
    <property type="entry name" value="MBOAT"/>
    <property type="match status" value="1"/>
</dbReference>
<keyword evidence="15" id="KW-1185">Reference proteome</keyword>
<evidence type="ECO:0000256" key="8">
    <source>
        <dbReference type="ARBA" id="ARBA00023315"/>
    </source>
</evidence>
<keyword evidence="8 10" id="KW-0012">Acyltransferase</keyword>
<dbReference type="PANTHER" id="PTHR10408:SF9">
    <property type="entry name" value="STEROL O-ACYLTRANSFERASE 2-RELATED"/>
    <property type="match status" value="1"/>
</dbReference>
<evidence type="ECO:0000313" key="15">
    <source>
        <dbReference type="Proteomes" id="UP001217754"/>
    </source>
</evidence>
<evidence type="ECO:0000256" key="7">
    <source>
        <dbReference type="ARBA" id="ARBA00023136"/>
    </source>
</evidence>
<feature type="active site" evidence="11">
    <location>
        <position position="554"/>
    </location>
</feature>
<evidence type="ECO:0000256" key="5">
    <source>
        <dbReference type="ARBA" id="ARBA00022824"/>
    </source>
</evidence>
<dbReference type="PANTHER" id="PTHR10408">
    <property type="entry name" value="STEROL O-ACYLTRANSFERASE"/>
    <property type="match status" value="1"/>
</dbReference>
<evidence type="ECO:0000313" key="14">
    <source>
        <dbReference type="EMBL" id="WFD41274.1"/>
    </source>
</evidence>
<accession>A0AAF0F632</accession>
<dbReference type="InterPro" id="IPR014371">
    <property type="entry name" value="Oat_ACAT_DAG_ARE"/>
</dbReference>
<organism evidence="14 15">
    <name type="scientific">Malassezia japonica</name>
    <dbReference type="NCBI Taxonomy" id="223818"/>
    <lineage>
        <taxon>Eukaryota</taxon>
        <taxon>Fungi</taxon>
        <taxon>Dikarya</taxon>
        <taxon>Basidiomycota</taxon>
        <taxon>Ustilaginomycotina</taxon>
        <taxon>Malasseziomycetes</taxon>
        <taxon>Malasseziales</taxon>
        <taxon>Malasseziaceae</taxon>
        <taxon>Malassezia</taxon>
    </lineage>
</organism>
<feature type="transmembrane region" description="Helical" evidence="13">
    <location>
        <begin position="95"/>
        <end position="115"/>
    </location>
</feature>
<keyword evidence="6 13" id="KW-1133">Transmembrane helix</keyword>
<evidence type="ECO:0000256" key="6">
    <source>
        <dbReference type="ARBA" id="ARBA00022989"/>
    </source>
</evidence>
<reference evidence="14" key="1">
    <citation type="submission" date="2023-03" db="EMBL/GenBank/DDBJ databases">
        <title>Mating type loci evolution in Malassezia.</title>
        <authorList>
            <person name="Coelho M.A."/>
        </authorList>
    </citation>
    <scope>NUCLEOTIDE SEQUENCE</scope>
    <source>
        <strain evidence="14">CBS 9431</strain>
    </source>
</reference>
<evidence type="ECO:0000256" key="3">
    <source>
        <dbReference type="ARBA" id="ARBA00022679"/>
    </source>
</evidence>
<dbReference type="EMBL" id="CP119966">
    <property type="protein sequence ID" value="WFD41274.1"/>
    <property type="molecule type" value="Genomic_DNA"/>
</dbReference>
<evidence type="ECO:0000256" key="12">
    <source>
        <dbReference type="SAM" id="MobiDB-lite"/>
    </source>
</evidence>
<comment type="subcellular location">
    <subcellularLocation>
        <location evidence="1 10">Endoplasmic reticulum membrane</location>
        <topology evidence="1 10">Multi-pass membrane protein</topology>
    </subcellularLocation>
</comment>
<comment type="similarity">
    <text evidence="2 10">Belongs to the membrane-bound acyltransferase family. Sterol o-acyltransferase subfamily.</text>
</comment>
<feature type="compositionally biased region" description="Basic and acidic residues" evidence="12">
    <location>
        <begin position="14"/>
        <end position="37"/>
    </location>
</feature>
<dbReference type="InterPro" id="IPR004299">
    <property type="entry name" value="MBOAT_fam"/>
</dbReference>
<dbReference type="RefSeq" id="XP_060124171.1">
    <property type="nucleotide sequence ID" value="XM_060268188.1"/>
</dbReference>
<evidence type="ECO:0000256" key="13">
    <source>
        <dbReference type="SAM" id="Phobius"/>
    </source>
</evidence>
<evidence type="ECO:0000256" key="10">
    <source>
        <dbReference type="PIRNR" id="PIRNR000439"/>
    </source>
</evidence>
<dbReference type="GO" id="GO:0034737">
    <property type="term" value="F:ergosterol O-acyltransferase activity"/>
    <property type="evidence" value="ECO:0007669"/>
    <property type="project" value="TreeGrafter"/>
</dbReference>
<dbReference type="Proteomes" id="UP001217754">
    <property type="component" value="Chromosome 9"/>
</dbReference>
<feature type="transmembrane region" description="Helical" evidence="13">
    <location>
        <begin position="200"/>
        <end position="222"/>
    </location>
</feature>
<feature type="region of interest" description="Disordered" evidence="12">
    <location>
        <begin position="1"/>
        <end position="62"/>
    </location>
</feature>